<evidence type="ECO:0000313" key="9">
    <source>
        <dbReference type="Proteomes" id="UP000325081"/>
    </source>
</evidence>
<gene>
    <name evidence="8" type="ORF">STAS_23096</name>
</gene>
<evidence type="ECO:0000256" key="6">
    <source>
        <dbReference type="SAM" id="SignalP"/>
    </source>
</evidence>
<dbReference type="FunFam" id="3.80.10.10:FF:000400">
    <property type="entry name" value="Nuclear pore complex protein NUP107"/>
    <property type="match status" value="1"/>
</dbReference>
<dbReference type="InterPro" id="IPR032675">
    <property type="entry name" value="LRR_dom_sf"/>
</dbReference>
<keyword evidence="8" id="KW-0418">Kinase</keyword>
<name>A0A5A7QL24_STRAF</name>
<dbReference type="GO" id="GO:0016301">
    <property type="term" value="F:kinase activity"/>
    <property type="evidence" value="ECO:0007669"/>
    <property type="project" value="UniProtKB-KW"/>
</dbReference>
<sequence length="1081" mass="121331">MNISQITTSLLLLHIIVLFTFFPSKSSSSQTTELDALLKWKNSLKPSYSLNSWSNHTTPCRWHGIKCNKNSSITEIDLPSAGLTGNLDQFNLSLIPYLHDLYLYNNSLSGKIPKSLFTPTSKLAYLNLSSNSFYGTLSHIFTSSTCQSPNLQYLDLCNNCLNGAIPYSLPYALNNLLWLELGSNSFNSNIPPTFGKFSKLSYLGLSNNHFSDTIPSELGNILSLTSLDLNTNQLSGTIPLKIVNLTKLEYLQLFSNHIKGKIPDEIGNLRLADVSLSDNNFSGRLPRKLCQGLALQVITTDFNSFSGHCQTAEADGMGKSSRIDSFFKRKHDHVAEAEENNRGPPTVEKVDGHIKKSLKIGLVVFDINKLERDPGLRIPISDYLVDKIDEVRRAYINYGPYQYIGEYPSSGSRKYSRRFQASWFKIFPSWLEYSPTSDAAFCLPCYLFNKPIRYLASQGLAFRGHDESRESLNRGNFLEFLSAMSKLNENVSNVVLDKVPQNASYTSPYVRKDILLVMSMRIKKVIREEIGDAKFCIIVDEARDESKREQMGIVLRFVDIDGFVRERFFDLVHVSDAKAVTLKDAIFSTLSRHNLDIQNIRGQGYDGASNMRGEFNGLQALISKECPFAYYVHCLGHRLQLALVGTSREVIPVHHFITKLNLIINVVGSSCKRVDELKAAQASDIAYLISIDELEKGTGKNQVGSLQRAGDTRWGSHLRSISSLLKMFSAACSVLLCISDEGNCDQRAEADSTYTSLTSFEFIFILHLMKEIMGITDTLCQALQRKSQDILNAMHLVGTTKSLIQKMRDGGYNSLLAKVKSFCESRAIDMPDINALYVERGRRSRNKQNLFTVGDHYRINIFTVIIDCQLQELNNMFSEHAVRLLVLSSMFDPAILDCIKLCKNLKRVRLEVNMFSGDIKDSFGNHTKLKFLSLSKNQFRGTIPRKWGQLLKSITKIHMSDNRLSGPIPGELFSLVLVNNLLNGEIPGAVGQLGRLQFVDLPRNNFNGEIPKEIGNLKSLLSLILRGKASSGEIPKEIGDLKSLHYLMDLSQNFLSGAIQFRHHLTCNNLGNATQIYIKLL</sequence>
<proteinExistence type="predicted"/>
<evidence type="ECO:0000313" key="8">
    <source>
        <dbReference type="EMBL" id="GER46103.1"/>
    </source>
</evidence>
<keyword evidence="3 6" id="KW-0732">Signal</keyword>
<dbReference type="Gene3D" id="3.80.10.10">
    <property type="entry name" value="Ribonuclease Inhibitor"/>
    <property type="match status" value="3"/>
</dbReference>
<evidence type="ECO:0000256" key="2">
    <source>
        <dbReference type="ARBA" id="ARBA00022614"/>
    </source>
</evidence>
<evidence type="ECO:0000256" key="1">
    <source>
        <dbReference type="ARBA" id="ARBA00004370"/>
    </source>
</evidence>
<feature type="chain" id="PRO_5022950182" evidence="6">
    <location>
        <begin position="29"/>
        <end position="1081"/>
    </location>
</feature>
<dbReference type="Proteomes" id="UP000325081">
    <property type="component" value="Unassembled WGS sequence"/>
</dbReference>
<dbReference type="AlphaFoldDB" id="A0A5A7QL24"/>
<feature type="signal peptide" evidence="6">
    <location>
        <begin position="1"/>
        <end position="28"/>
    </location>
</feature>
<evidence type="ECO:0000256" key="4">
    <source>
        <dbReference type="ARBA" id="ARBA00022737"/>
    </source>
</evidence>
<dbReference type="Pfam" id="PF00560">
    <property type="entry name" value="LRR_1"/>
    <property type="match status" value="7"/>
</dbReference>
<dbReference type="PANTHER" id="PTHR11697">
    <property type="entry name" value="GENERAL TRANSCRIPTION FACTOR 2-RELATED ZINC FINGER PROTEIN"/>
    <property type="match status" value="1"/>
</dbReference>
<dbReference type="Pfam" id="PF08263">
    <property type="entry name" value="LRRNT_2"/>
    <property type="match status" value="1"/>
</dbReference>
<keyword evidence="9" id="KW-1185">Reference proteome</keyword>
<dbReference type="InterPro" id="IPR013210">
    <property type="entry name" value="LRR_N_plant-typ"/>
</dbReference>
<dbReference type="FunFam" id="3.80.10.10:FF:000383">
    <property type="entry name" value="Leucine-rich repeat receptor protein kinase EMS1"/>
    <property type="match status" value="2"/>
</dbReference>
<organism evidence="8 9">
    <name type="scientific">Striga asiatica</name>
    <name type="common">Asiatic witchweed</name>
    <name type="synonym">Buchnera asiatica</name>
    <dbReference type="NCBI Taxonomy" id="4170"/>
    <lineage>
        <taxon>Eukaryota</taxon>
        <taxon>Viridiplantae</taxon>
        <taxon>Streptophyta</taxon>
        <taxon>Embryophyta</taxon>
        <taxon>Tracheophyta</taxon>
        <taxon>Spermatophyta</taxon>
        <taxon>Magnoliopsida</taxon>
        <taxon>eudicotyledons</taxon>
        <taxon>Gunneridae</taxon>
        <taxon>Pentapetalae</taxon>
        <taxon>asterids</taxon>
        <taxon>lamiids</taxon>
        <taxon>Lamiales</taxon>
        <taxon>Orobanchaceae</taxon>
        <taxon>Buchnereae</taxon>
        <taxon>Striga</taxon>
    </lineage>
</organism>
<dbReference type="SUPFAM" id="SSF52058">
    <property type="entry name" value="L domain-like"/>
    <property type="match status" value="2"/>
</dbReference>
<dbReference type="InterPro" id="IPR006580">
    <property type="entry name" value="Znf_TTF"/>
</dbReference>
<dbReference type="SMART" id="SM00597">
    <property type="entry name" value="ZnF_TTF"/>
    <property type="match status" value="1"/>
</dbReference>
<evidence type="ECO:0000256" key="5">
    <source>
        <dbReference type="ARBA" id="ARBA00023136"/>
    </source>
</evidence>
<comment type="caution">
    <text evidence="8">The sequence shown here is derived from an EMBL/GenBank/DDBJ whole genome shotgun (WGS) entry which is preliminary data.</text>
</comment>
<dbReference type="PANTHER" id="PTHR11697:SF231">
    <property type="entry name" value="TTF-TYPE DOMAIN-CONTAINING PROTEIN"/>
    <property type="match status" value="1"/>
</dbReference>
<keyword evidence="2" id="KW-0433">Leucine-rich repeat</keyword>
<comment type="subcellular location">
    <subcellularLocation>
        <location evidence="1">Membrane</location>
    </subcellularLocation>
</comment>
<reference evidence="9" key="1">
    <citation type="journal article" date="2019" name="Curr. Biol.">
        <title>Genome Sequence of Striga asiatica Provides Insight into the Evolution of Plant Parasitism.</title>
        <authorList>
            <person name="Yoshida S."/>
            <person name="Kim S."/>
            <person name="Wafula E.K."/>
            <person name="Tanskanen J."/>
            <person name="Kim Y.M."/>
            <person name="Honaas L."/>
            <person name="Yang Z."/>
            <person name="Spallek T."/>
            <person name="Conn C.E."/>
            <person name="Ichihashi Y."/>
            <person name="Cheong K."/>
            <person name="Cui S."/>
            <person name="Der J.P."/>
            <person name="Gundlach H."/>
            <person name="Jiao Y."/>
            <person name="Hori C."/>
            <person name="Ishida J.K."/>
            <person name="Kasahara H."/>
            <person name="Kiba T."/>
            <person name="Kim M.S."/>
            <person name="Koo N."/>
            <person name="Laohavisit A."/>
            <person name="Lee Y.H."/>
            <person name="Lumba S."/>
            <person name="McCourt P."/>
            <person name="Mortimer J.C."/>
            <person name="Mutuku J.M."/>
            <person name="Nomura T."/>
            <person name="Sasaki-Sekimoto Y."/>
            <person name="Seto Y."/>
            <person name="Wang Y."/>
            <person name="Wakatake T."/>
            <person name="Sakakibara H."/>
            <person name="Demura T."/>
            <person name="Yamaguchi S."/>
            <person name="Yoneyama K."/>
            <person name="Manabe R.I."/>
            <person name="Nelson D.C."/>
            <person name="Schulman A.H."/>
            <person name="Timko M.P."/>
            <person name="dePamphilis C.W."/>
            <person name="Choi D."/>
            <person name="Shirasu K."/>
        </authorList>
    </citation>
    <scope>NUCLEOTIDE SEQUENCE [LARGE SCALE GENOMIC DNA]</scope>
    <source>
        <strain evidence="9">cv. UVA1</strain>
    </source>
</reference>
<accession>A0A5A7QL24</accession>
<dbReference type="InterPro" id="IPR055298">
    <property type="entry name" value="AtLOH3-like"/>
</dbReference>
<keyword evidence="4" id="KW-0677">Repeat</keyword>
<dbReference type="EMBL" id="BKCP01007404">
    <property type="protein sequence ID" value="GER46103.1"/>
    <property type="molecule type" value="Genomic_DNA"/>
</dbReference>
<dbReference type="Pfam" id="PF14291">
    <property type="entry name" value="DUF4371"/>
    <property type="match status" value="1"/>
</dbReference>
<evidence type="ECO:0000259" key="7">
    <source>
        <dbReference type="SMART" id="SM00597"/>
    </source>
</evidence>
<evidence type="ECO:0000256" key="3">
    <source>
        <dbReference type="ARBA" id="ARBA00022729"/>
    </source>
</evidence>
<dbReference type="InterPro" id="IPR012337">
    <property type="entry name" value="RNaseH-like_sf"/>
</dbReference>
<keyword evidence="5" id="KW-0472">Membrane</keyword>
<dbReference type="GO" id="GO:0016020">
    <property type="term" value="C:membrane"/>
    <property type="evidence" value="ECO:0007669"/>
    <property type="project" value="UniProtKB-SubCell"/>
</dbReference>
<dbReference type="InterPro" id="IPR001611">
    <property type="entry name" value="Leu-rich_rpt"/>
</dbReference>
<dbReference type="OrthoDB" id="118159at2759"/>
<dbReference type="SUPFAM" id="SSF53098">
    <property type="entry name" value="Ribonuclease H-like"/>
    <property type="match status" value="1"/>
</dbReference>
<dbReference type="InterPro" id="IPR025398">
    <property type="entry name" value="DUF4371"/>
</dbReference>
<keyword evidence="8" id="KW-0675">Receptor</keyword>
<keyword evidence="8" id="KW-0808">Transferase</keyword>
<protein>
    <submittedName>
        <fullName evidence="8">Leucine-rich receptor-like protein kinase family protein</fullName>
    </submittedName>
</protein>
<feature type="domain" description="TTF-type" evidence="7">
    <location>
        <begin position="415"/>
        <end position="490"/>
    </location>
</feature>